<comment type="caution">
    <text evidence="2">The sequence shown here is derived from an EMBL/GenBank/DDBJ whole genome shotgun (WGS) entry which is preliminary data.</text>
</comment>
<feature type="signal peptide" evidence="1">
    <location>
        <begin position="1"/>
        <end position="22"/>
    </location>
</feature>
<evidence type="ECO:0000256" key="1">
    <source>
        <dbReference type="SAM" id="SignalP"/>
    </source>
</evidence>
<evidence type="ECO:0000313" key="2">
    <source>
        <dbReference type="EMBL" id="MBV2129322.1"/>
    </source>
</evidence>
<protein>
    <recommendedName>
        <fullName evidence="4">Ig-like domain-containing protein</fullName>
    </recommendedName>
</protein>
<dbReference type="Proteomes" id="UP000704611">
    <property type="component" value="Unassembled WGS sequence"/>
</dbReference>
<sequence length="113" mass="11973">MKQVLAGGLVAALLISSPQLVAQQQPGQSTHCQSGESVRVVEVVYPEGGELPCEVQYTKEGATSVLWQANNEAGYCEQQAADFVEKLRGWGFECVAMPAGSNTPAEDSSTGNR</sequence>
<reference evidence="2 3" key="1">
    <citation type="submission" date="2021-06" db="EMBL/GenBank/DDBJ databases">
        <title>Rheinheimera indica sp. nov., isolated from deep-sea sediment.</title>
        <authorList>
            <person name="Wang Z."/>
            <person name="Zhang X.-Y."/>
        </authorList>
    </citation>
    <scope>NUCLEOTIDE SEQUENCE [LARGE SCALE GENOMIC DNA]</scope>
    <source>
        <strain evidence="2 3">SM2107</strain>
    </source>
</reference>
<proteinExistence type="predicted"/>
<dbReference type="RefSeq" id="WP_217668937.1">
    <property type="nucleotide sequence ID" value="NZ_JAHRID010000003.1"/>
</dbReference>
<accession>A0ABS6MKH4</accession>
<name>A0ABS6MKH4_9GAMM</name>
<keyword evidence="1" id="KW-0732">Signal</keyword>
<gene>
    <name evidence="2" type="ORF">KQY15_09465</name>
</gene>
<evidence type="ECO:0000313" key="3">
    <source>
        <dbReference type="Proteomes" id="UP000704611"/>
    </source>
</evidence>
<feature type="chain" id="PRO_5047448584" description="Ig-like domain-containing protein" evidence="1">
    <location>
        <begin position="23"/>
        <end position="113"/>
    </location>
</feature>
<evidence type="ECO:0008006" key="4">
    <source>
        <dbReference type="Google" id="ProtNLM"/>
    </source>
</evidence>
<keyword evidence="3" id="KW-1185">Reference proteome</keyword>
<dbReference type="EMBL" id="JAHRID010000003">
    <property type="protein sequence ID" value="MBV2129322.1"/>
    <property type="molecule type" value="Genomic_DNA"/>
</dbReference>
<organism evidence="2 3">
    <name type="scientific">Arsukibacterium indicum</name>
    <dbReference type="NCBI Taxonomy" id="2848612"/>
    <lineage>
        <taxon>Bacteria</taxon>
        <taxon>Pseudomonadati</taxon>
        <taxon>Pseudomonadota</taxon>
        <taxon>Gammaproteobacteria</taxon>
        <taxon>Chromatiales</taxon>
        <taxon>Chromatiaceae</taxon>
        <taxon>Arsukibacterium</taxon>
    </lineage>
</organism>